<protein>
    <submittedName>
        <fullName evidence="2">YHYH protein</fullName>
    </submittedName>
</protein>
<dbReference type="Proteomes" id="UP001176883">
    <property type="component" value="Unassembled WGS sequence"/>
</dbReference>
<proteinExistence type="predicted"/>
<dbReference type="PROSITE" id="PS51257">
    <property type="entry name" value="PROKAR_LIPOPROTEIN"/>
    <property type="match status" value="1"/>
</dbReference>
<reference evidence="2" key="1">
    <citation type="submission" date="2023-07" db="EMBL/GenBank/DDBJ databases">
        <title>Two novel species in the genus Flavivirga.</title>
        <authorList>
            <person name="Kwon K."/>
        </authorList>
    </citation>
    <scope>NUCLEOTIDE SEQUENCE</scope>
    <source>
        <strain evidence="2">KCTC 52353</strain>
    </source>
</reference>
<keyword evidence="3" id="KW-1185">Reference proteome</keyword>
<evidence type="ECO:0000313" key="3">
    <source>
        <dbReference type="Proteomes" id="UP001176883"/>
    </source>
</evidence>
<dbReference type="Pfam" id="PF14240">
    <property type="entry name" value="YHYH"/>
    <property type="match status" value="2"/>
</dbReference>
<gene>
    <name evidence="2" type="ORF">Q4Q35_07805</name>
</gene>
<sequence length="288" mass="31852">MMNFKYLLIAPFVVFIFFISCSSSGNENLTIWYQDLDGDGLGNPDVTIESENQPDGYVANNDDTNDNIAATDYDISSILSKFIGTGLSYEVNGNTVTFTTQDLPDHTSPYWPVSNSLYEDYNGTNSNWNQNPNEIATQNVVLTITLNPEEATTHQATNLGPIGISRNGVVFFNQYAGPDQPLTSEINSFDQWLGHPTGMDMYHYHIEPTYLTQEFGEDAFLGLLADGFPVYGPVENGETITNNDLDAYHGHTSATADFPEGIYHYHVTNQDPYINGNGYFGTPGNISN</sequence>
<comment type="caution">
    <text evidence="2">The sequence shown here is derived from an EMBL/GenBank/DDBJ whole genome shotgun (WGS) entry which is preliminary data.</text>
</comment>
<dbReference type="PANTHER" id="PTHR30289:SF8">
    <property type="entry name" value="YHYH DOMAIN-CONTAINING PROTEIN"/>
    <property type="match status" value="1"/>
</dbReference>
<dbReference type="PANTHER" id="PTHR30289">
    <property type="entry name" value="UNCHARACTERIZED PROTEIN YBCL-RELATED"/>
    <property type="match status" value="1"/>
</dbReference>
<accession>A0ABT8W998</accession>
<dbReference type="RefSeq" id="WP_303277404.1">
    <property type="nucleotide sequence ID" value="NZ_JAUOEK010000084.1"/>
</dbReference>
<feature type="domain" description="YHYH" evidence="1">
    <location>
        <begin position="238"/>
        <end position="275"/>
    </location>
</feature>
<organism evidence="2 3">
    <name type="scientific">Flavivirga aquimarina</name>
    <dbReference type="NCBI Taxonomy" id="2027862"/>
    <lineage>
        <taxon>Bacteria</taxon>
        <taxon>Pseudomonadati</taxon>
        <taxon>Bacteroidota</taxon>
        <taxon>Flavobacteriia</taxon>
        <taxon>Flavobacteriales</taxon>
        <taxon>Flavobacteriaceae</taxon>
        <taxon>Flavivirga</taxon>
    </lineage>
</organism>
<evidence type="ECO:0000313" key="2">
    <source>
        <dbReference type="EMBL" id="MDO5969709.1"/>
    </source>
</evidence>
<name>A0ABT8W998_9FLAO</name>
<dbReference type="InterPro" id="IPR025924">
    <property type="entry name" value="YHYH_dom"/>
</dbReference>
<feature type="domain" description="YHYH" evidence="1">
    <location>
        <begin position="143"/>
        <end position="234"/>
    </location>
</feature>
<dbReference type="EMBL" id="JAUOEK010000084">
    <property type="protein sequence ID" value="MDO5969709.1"/>
    <property type="molecule type" value="Genomic_DNA"/>
</dbReference>
<evidence type="ECO:0000259" key="1">
    <source>
        <dbReference type="Pfam" id="PF14240"/>
    </source>
</evidence>